<organism evidence="13 14">
    <name type="scientific">Denticeps clupeoides</name>
    <name type="common">denticle herring</name>
    <dbReference type="NCBI Taxonomy" id="299321"/>
    <lineage>
        <taxon>Eukaryota</taxon>
        <taxon>Metazoa</taxon>
        <taxon>Chordata</taxon>
        <taxon>Craniata</taxon>
        <taxon>Vertebrata</taxon>
        <taxon>Euteleostomi</taxon>
        <taxon>Actinopterygii</taxon>
        <taxon>Neopterygii</taxon>
        <taxon>Teleostei</taxon>
        <taxon>Clupei</taxon>
        <taxon>Clupeiformes</taxon>
        <taxon>Denticipitoidei</taxon>
        <taxon>Denticipitidae</taxon>
        <taxon>Denticeps</taxon>
    </lineage>
</organism>
<proteinExistence type="inferred from homology"/>
<feature type="compositionally biased region" description="Basic and acidic residues" evidence="11">
    <location>
        <begin position="16"/>
        <end position="35"/>
    </location>
</feature>
<accession>A0AAY4B0P6</accession>
<evidence type="ECO:0000256" key="4">
    <source>
        <dbReference type="ARBA" id="ARBA00022490"/>
    </source>
</evidence>
<feature type="coiled-coil region" evidence="10">
    <location>
        <begin position="328"/>
        <end position="387"/>
    </location>
</feature>
<reference evidence="13" key="3">
    <citation type="submission" date="2025-09" db="UniProtKB">
        <authorList>
            <consortium name="Ensembl"/>
        </authorList>
    </citation>
    <scope>IDENTIFICATION</scope>
</reference>
<feature type="region of interest" description="Disordered" evidence="11">
    <location>
        <begin position="502"/>
        <end position="521"/>
    </location>
</feature>
<name>A0AAY4B0P6_9TELE</name>
<keyword evidence="4" id="KW-0963">Cytoplasm</keyword>
<evidence type="ECO:0000256" key="9">
    <source>
        <dbReference type="ARBA" id="ARBA00031573"/>
    </source>
</evidence>
<evidence type="ECO:0000256" key="7">
    <source>
        <dbReference type="ARBA" id="ARBA00023212"/>
    </source>
</evidence>
<evidence type="ECO:0000256" key="10">
    <source>
        <dbReference type="SAM" id="Coils"/>
    </source>
</evidence>
<dbReference type="Proteomes" id="UP000694580">
    <property type="component" value="Chromosome 1"/>
</dbReference>
<keyword evidence="5 10" id="KW-0175">Coiled coil</keyword>
<dbReference type="Pfam" id="PF14988">
    <property type="entry name" value="DUF4515"/>
    <property type="match status" value="1"/>
</dbReference>
<sequence>MPAKKSKKAKKGRGRATKEKKHDARPDREGDAERAKANAALWEARLDAAERSRLEYREATHRLARANEEMTKQQYKTEKDIMDVIGFLNKKDNEKDEKIGQLEQQLRDQKSKATEEKKDIVAEYDHRISKLGEQLKKRADDFHTIQGEIEIMNEFQKKKAHLEEELINMKESLDTADKEHKENLIQTEHKFFREKARLEKEAEQKVTQLAERAHNEAIVQIGDAVHQVFKENVMLKESLRHHVKQVEELKKKNGTLVEENSSLALHKETSDLRMKEHSCQMSAQRKEISALKEKVANLEKALSIIPTGFEHKIATRSLGSTQVSGEELEQLKQSLATREREVVRMKRLAWNNVEQRSEMQRFFHEALAEVKQEIISARQRYRKEAQEIYQKQMSEATAGQQPFPHIRTFNKMPHSTNTAYTDQEEAEKLTHFTGSKVDISELTWEQKENVLRLLLTKMNGFKPSLTSMRTAAPSQSSSFERKQCGREAGITEDLPHVTFLTQAPVSSGPSNPRFLPDLQTT</sequence>
<evidence type="ECO:0000259" key="12">
    <source>
        <dbReference type="Pfam" id="PF14988"/>
    </source>
</evidence>
<protein>
    <recommendedName>
        <fullName evidence="3">Basal body-orientation factor 1</fullName>
    </recommendedName>
    <alternativeName>
        <fullName evidence="9">Coiled-coil domain-containing protein 176</fullName>
    </alternativeName>
</protein>
<dbReference type="Ensembl" id="ENSDCDT00010015369.1">
    <property type="protein sequence ID" value="ENSDCDP00010014589.1"/>
    <property type="gene ID" value="ENSDCDG00010006670.1"/>
</dbReference>
<dbReference type="GeneTree" id="ENSGT00940000154427"/>
<evidence type="ECO:0000256" key="6">
    <source>
        <dbReference type="ARBA" id="ARBA00023069"/>
    </source>
</evidence>
<evidence type="ECO:0000256" key="11">
    <source>
        <dbReference type="SAM" id="MobiDB-lite"/>
    </source>
</evidence>
<feature type="domain" description="DUF4515" evidence="12">
    <location>
        <begin position="81"/>
        <end position="263"/>
    </location>
</feature>
<dbReference type="PANTHER" id="PTHR14845">
    <property type="entry name" value="COILED-COIL DOMAIN-CONTAINING 166"/>
    <property type="match status" value="1"/>
</dbReference>
<dbReference type="PANTHER" id="PTHR14845:SF5">
    <property type="entry name" value="BASAL BODY-ORIENTATION FACTOR 1"/>
    <property type="match status" value="1"/>
</dbReference>
<keyword evidence="6" id="KW-0969">Cilium</keyword>
<evidence type="ECO:0000256" key="2">
    <source>
        <dbReference type="ARBA" id="ARBA00007508"/>
    </source>
</evidence>
<feature type="region of interest" description="Disordered" evidence="11">
    <location>
        <begin position="1"/>
        <end position="35"/>
    </location>
</feature>
<comment type="similarity">
    <text evidence="2">Belongs to the BBOF1 family.</text>
</comment>
<evidence type="ECO:0000313" key="13">
    <source>
        <dbReference type="Ensembl" id="ENSDCDP00010014589.1"/>
    </source>
</evidence>
<reference evidence="13" key="2">
    <citation type="submission" date="2025-08" db="UniProtKB">
        <authorList>
            <consortium name="Ensembl"/>
        </authorList>
    </citation>
    <scope>IDENTIFICATION</scope>
</reference>
<evidence type="ECO:0000313" key="14">
    <source>
        <dbReference type="Proteomes" id="UP000694580"/>
    </source>
</evidence>
<keyword evidence="8" id="KW-0966">Cell projection</keyword>
<reference evidence="13 14" key="1">
    <citation type="submission" date="2020-06" db="EMBL/GenBank/DDBJ databases">
        <authorList>
            <consortium name="Wellcome Sanger Institute Data Sharing"/>
        </authorList>
    </citation>
    <scope>NUCLEOTIDE SEQUENCE [LARGE SCALE GENOMIC DNA]</scope>
</reference>
<evidence type="ECO:0000256" key="3">
    <source>
        <dbReference type="ARBA" id="ARBA00015392"/>
    </source>
</evidence>
<evidence type="ECO:0000256" key="5">
    <source>
        <dbReference type="ARBA" id="ARBA00023054"/>
    </source>
</evidence>
<feature type="coiled-coil region" evidence="10">
    <location>
        <begin position="232"/>
        <end position="301"/>
    </location>
</feature>
<keyword evidence="14" id="KW-1185">Reference proteome</keyword>
<feature type="compositionally biased region" description="Basic residues" evidence="11">
    <location>
        <begin position="1"/>
        <end position="15"/>
    </location>
</feature>
<dbReference type="AlphaFoldDB" id="A0AAY4B0P6"/>
<keyword evidence="7" id="KW-0206">Cytoskeleton</keyword>
<evidence type="ECO:0000256" key="1">
    <source>
        <dbReference type="ARBA" id="ARBA00004120"/>
    </source>
</evidence>
<dbReference type="InterPro" id="IPR032777">
    <property type="entry name" value="DUF4515"/>
</dbReference>
<gene>
    <name evidence="13" type="primary">bbof1</name>
</gene>
<evidence type="ECO:0000256" key="8">
    <source>
        <dbReference type="ARBA" id="ARBA00023273"/>
    </source>
</evidence>
<comment type="subcellular location">
    <subcellularLocation>
        <location evidence="1">Cytoplasm</location>
        <location evidence="1">Cytoskeleton</location>
        <location evidence="1">Cilium basal body</location>
    </subcellularLocation>
</comment>